<evidence type="ECO:0000313" key="3">
    <source>
        <dbReference type="EMBL" id="RXF57075.1"/>
    </source>
</evidence>
<keyword evidence="1" id="KW-0812">Transmembrane</keyword>
<dbReference type="Pfam" id="PF04914">
    <property type="entry name" value="DltD"/>
    <property type="match status" value="1"/>
</dbReference>
<proteinExistence type="predicted"/>
<dbReference type="PANTHER" id="PTHR40039:SF1">
    <property type="entry name" value="PROTEIN DLTD"/>
    <property type="match status" value="1"/>
</dbReference>
<comment type="caution">
    <text evidence="3">The sequence shown here is derived from an EMBL/GenBank/DDBJ whole genome shotgun (WGS) entry which is preliminary data.</text>
</comment>
<dbReference type="EMBL" id="SCLX01000058">
    <property type="protein sequence ID" value="RXF57075.1"/>
    <property type="molecule type" value="Genomic_DNA"/>
</dbReference>
<organism evidence="3 4">
    <name type="scientific">Lactobacillus crispatus</name>
    <dbReference type="NCBI Taxonomy" id="47770"/>
    <lineage>
        <taxon>Bacteria</taxon>
        <taxon>Bacillati</taxon>
        <taxon>Bacillota</taxon>
        <taxon>Bacilli</taxon>
        <taxon>Lactobacillales</taxon>
        <taxon>Lactobacillaceae</taxon>
        <taxon>Lactobacillus</taxon>
    </lineage>
</organism>
<evidence type="ECO:0000256" key="1">
    <source>
        <dbReference type="SAM" id="Phobius"/>
    </source>
</evidence>
<keyword evidence="1" id="KW-0472">Membrane</keyword>
<protein>
    <submittedName>
        <fullName evidence="3">D-alanyl-lipoteichoic acid biosynthesis protein DltD</fullName>
    </submittedName>
</protein>
<dbReference type="PROSITE" id="PS51257">
    <property type="entry name" value="PROKAR_LIPOPROTEIN"/>
    <property type="match status" value="1"/>
</dbReference>
<dbReference type="Gene3D" id="3.40.710.10">
    <property type="entry name" value="DD-peptidase/beta-lactamase superfamily"/>
    <property type="match status" value="1"/>
</dbReference>
<accession>A0A4Q0LMV2</accession>
<evidence type="ECO:0000313" key="4">
    <source>
        <dbReference type="Proteomes" id="UP000289808"/>
    </source>
</evidence>
<dbReference type="InterPro" id="IPR006998">
    <property type="entry name" value="DltD"/>
</dbReference>
<dbReference type="AlphaFoldDB" id="A0A4Q0LMV2"/>
<reference evidence="3 4" key="1">
    <citation type="submission" date="2019-01" db="EMBL/GenBank/DDBJ databases">
        <title>The genome sequence of Lactobacillus crispatus L49.</title>
        <authorList>
            <person name="Zhong J."/>
            <person name="Zhang J."/>
        </authorList>
    </citation>
    <scope>NUCLEOTIDE SEQUENCE [LARGE SCALE GENOMIC DNA]</scope>
    <source>
        <strain evidence="3 4">L49</strain>
    </source>
</reference>
<dbReference type="Pfam" id="PF00144">
    <property type="entry name" value="Beta-lactamase"/>
    <property type="match status" value="1"/>
</dbReference>
<dbReference type="InterPro" id="IPR023896">
    <property type="entry name" value="LTA_DltD"/>
</dbReference>
<sequence length="748" mass="85921">MSNKKKLWNIFGPVIIAFLLFGCVLLLPMKRHFSNKNLYEAATSQNENVFKGIKLKQQAFKKNYVPFYGSSELSRIDPLHPSIIAKKYHRNYRPFLLGSRGTQSLLQYMDMQGTAKQLRNKKAVVIISPQWFTEEGQNHQAFAMYYSPLQTTIFLLHAKNNKASRYAAQRLLDMDTIKDGIIKSSLEKVAKGQKLSSFDKQMLSNKKRVLENEDTMFSTIGMQDRVTKINRKTTLLPKKYSIKALNRVANHQAEIHTTSNGFGIHNNFYKKNLSKGEVLKKLKGSQKNFNYVESPEYADFELMLQQFAKQHTNVLFVIPPVNAKWAKYTGLSTKMYENSVAKIQEQLISQGFYNIEDLSKYGSQKYFMEDTIHLGWRGWVAVDQAVKPFMDEKDTKPTYDIQNYYYSKQWQNKEITKSLESAKSKAVLRTNLLKRKIRQTGIKGNALAVQNGKVVLDYTTEKNITSSDPFLINSTQKLMTASLVAKAVQDGKLKYTDHLSKWLPSIPRSEKITISDLLQMRSGLVLDSIPPKLGAYKYTSDKADLQSNLSHTVFVDTNYGKWRYDSLNYVYLSNILSKIYHKSYEELFDDEYIDKLHLKNTAFYWDAVNDPEPSKSLTGHRFTRDHWVTVNTDKALELAHHSLGAGSITMSNQDMIKVINYIFNGGMLTKKSKAYLFKGKAPSYYNGGLYNLKNYHVANGAGSGFYTFIRISNDGKKILVIQSNHTVSGRFTHYKKQVDKVMNQFMYN</sequence>
<name>A0A4Q0LMV2_9LACO</name>
<evidence type="ECO:0000259" key="2">
    <source>
        <dbReference type="Pfam" id="PF00144"/>
    </source>
</evidence>
<keyword evidence="1" id="KW-1133">Transmembrane helix</keyword>
<dbReference type="InterPro" id="IPR012338">
    <property type="entry name" value="Beta-lactam/transpept-like"/>
</dbReference>
<dbReference type="Proteomes" id="UP000289808">
    <property type="component" value="Unassembled WGS sequence"/>
</dbReference>
<feature type="transmembrane region" description="Helical" evidence="1">
    <location>
        <begin position="7"/>
        <end position="27"/>
    </location>
</feature>
<dbReference type="NCBIfam" id="TIGR04092">
    <property type="entry name" value="LTA_DltD"/>
    <property type="match status" value="1"/>
</dbReference>
<gene>
    <name evidence="3" type="primary">dltD</name>
    <name evidence="3" type="ORF">ERD32_08785</name>
</gene>
<feature type="domain" description="Beta-lactamase-related" evidence="2">
    <location>
        <begin position="435"/>
        <end position="731"/>
    </location>
</feature>
<dbReference type="InterPro" id="IPR001466">
    <property type="entry name" value="Beta-lactam-related"/>
</dbReference>
<dbReference type="PANTHER" id="PTHR40039">
    <property type="entry name" value="PROTEIN DLTD"/>
    <property type="match status" value="1"/>
</dbReference>
<dbReference type="RefSeq" id="WP_128734139.1">
    <property type="nucleotide sequence ID" value="NZ_SCLX01000058.1"/>
</dbReference>
<dbReference type="SUPFAM" id="SSF56601">
    <property type="entry name" value="beta-lactamase/transpeptidase-like"/>
    <property type="match status" value="1"/>
</dbReference>